<dbReference type="Pfam" id="PF10988">
    <property type="entry name" value="DUF2807"/>
    <property type="match status" value="1"/>
</dbReference>
<evidence type="ECO:0000259" key="1">
    <source>
        <dbReference type="Pfam" id="PF10988"/>
    </source>
</evidence>
<accession>A0ABW3B724</accession>
<dbReference type="RefSeq" id="WP_379936032.1">
    <property type="nucleotide sequence ID" value="NZ_JBHTHY010000014.1"/>
</dbReference>
<keyword evidence="3" id="KW-1185">Reference proteome</keyword>
<dbReference type="Gene3D" id="2.160.20.120">
    <property type="match status" value="1"/>
</dbReference>
<name>A0ABW3B724_9FLAO</name>
<gene>
    <name evidence="2" type="ORF">ACFQZJ_16760</name>
</gene>
<comment type="caution">
    <text evidence="2">The sequence shown here is derived from an EMBL/GenBank/DDBJ whole genome shotgun (WGS) entry which is preliminary data.</text>
</comment>
<dbReference type="EMBL" id="JBHTHY010000014">
    <property type="protein sequence ID" value="MFD0799128.1"/>
    <property type="molecule type" value="Genomic_DNA"/>
</dbReference>
<protein>
    <submittedName>
        <fullName evidence="2">GIN domain-containing protein</fullName>
    </submittedName>
</protein>
<organism evidence="2 3">
    <name type="scientific">Maribacter chungangensis</name>
    <dbReference type="NCBI Taxonomy" id="1069117"/>
    <lineage>
        <taxon>Bacteria</taxon>
        <taxon>Pseudomonadati</taxon>
        <taxon>Bacteroidota</taxon>
        <taxon>Flavobacteriia</taxon>
        <taxon>Flavobacteriales</taxon>
        <taxon>Flavobacteriaceae</taxon>
        <taxon>Maribacter</taxon>
    </lineage>
</organism>
<evidence type="ECO:0000313" key="2">
    <source>
        <dbReference type="EMBL" id="MFD0799128.1"/>
    </source>
</evidence>
<dbReference type="Proteomes" id="UP001597012">
    <property type="component" value="Unassembled WGS sequence"/>
</dbReference>
<reference evidence="3" key="1">
    <citation type="journal article" date="2019" name="Int. J. Syst. Evol. Microbiol.">
        <title>The Global Catalogue of Microorganisms (GCM) 10K type strain sequencing project: providing services to taxonomists for standard genome sequencing and annotation.</title>
        <authorList>
            <consortium name="The Broad Institute Genomics Platform"/>
            <consortium name="The Broad Institute Genome Sequencing Center for Infectious Disease"/>
            <person name="Wu L."/>
            <person name="Ma J."/>
        </authorList>
    </citation>
    <scope>NUCLEOTIDE SEQUENCE [LARGE SCALE GENOMIC DNA]</scope>
    <source>
        <strain evidence="3">CCUG 61948</strain>
    </source>
</reference>
<sequence length="130" mass="14183">MYPILNSNYNATLVIYYNNECEHYQSPQYDIYLNHTGILGVTLAGIVDLQSEDVIRQKELRIQGDGILNGDLEVFVDTLSVDLKGISTMYFSGTANTANLKIAGIGMICARSLKTKSGKSVSDGIAIISD</sequence>
<evidence type="ECO:0000313" key="3">
    <source>
        <dbReference type="Proteomes" id="UP001597012"/>
    </source>
</evidence>
<feature type="domain" description="Putative auto-transporter adhesin head GIN" evidence="1">
    <location>
        <begin position="9"/>
        <end position="119"/>
    </location>
</feature>
<dbReference type="InterPro" id="IPR021255">
    <property type="entry name" value="DUF2807"/>
</dbReference>
<proteinExistence type="predicted"/>